<evidence type="ECO:0000256" key="4">
    <source>
        <dbReference type="ARBA" id="ARBA00011837"/>
    </source>
</evidence>
<keyword evidence="10" id="KW-0418">Kinase</keyword>
<dbReference type="GO" id="GO:0005634">
    <property type="term" value="C:nucleus"/>
    <property type="evidence" value="ECO:0007669"/>
    <property type="project" value="UniProtKB-SubCell"/>
</dbReference>
<comment type="subunit">
    <text evidence="4">Component of the Mediator complex.</text>
</comment>
<evidence type="ECO:0000256" key="17">
    <source>
        <dbReference type="ARBA" id="ARBA00049280"/>
    </source>
</evidence>
<evidence type="ECO:0000256" key="12">
    <source>
        <dbReference type="ARBA" id="ARBA00023242"/>
    </source>
</evidence>
<dbReference type="EMBL" id="UYYG01000068">
    <property type="protein sequence ID" value="VDN52615.1"/>
    <property type="molecule type" value="Genomic_DNA"/>
</dbReference>
<proteinExistence type="inferred from homology"/>
<evidence type="ECO:0000256" key="2">
    <source>
        <dbReference type="ARBA" id="ARBA00004123"/>
    </source>
</evidence>
<evidence type="ECO:0000256" key="21">
    <source>
        <dbReference type="PROSITE-ProRule" id="PRU10141"/>
    </source>
</evidence>
<evidence type="ECO:0000313" key="26">
    <source>
        <dbReference type="Proteomes" id="UP000274756"/>
    </source>
</evidence>
<keyword evidence="11 21" id="KW-0067">ATP-binding</keyword>
<evidence type="ECO:0000256" key="15">
    <source>
        <dbReference type="ARBA" id="ARBA00047811"/>
    </source>
</evidence>
<dbReference type="InterPro" id="IPR011009">
    <property type="entry name" value="Kinase-like_dom_sf"/>
</dbReference>
<protein>
    <recommendedName>
        <fullName evidence="13">Cyclin-dependent kinase 8</fullName>
        <ecNumber evidence="6">2.7.11.22</ecNumber>
        <ecNumber evidence="5">2.7.11.23</ecNumber>
    </recommendedName>
    <alternativeName>
        <fullName evidence="14">Cell division protein kinase 8</fullName>
    </alternativeName>
    <alternativeName>
        <fullName evidence="20">Mediator complex subunit cdk-8</fullName>
    </alternativeName>
    <alternativeName>
        <fullName evidence="19">Mediator of RNA polymerase II transcription subunit cdk-8</fullName>
    </alternativeName>
</protein>
<dbReference type="Proteomes" id="UP000274756">
    <property type="component" value="Unassembled WGS sequence"/>
</dbReference>
<evidence type="ECO:0000256" key="3">
    <source>
        <dbReference type="ARBA" id="ARBA00006485"/>
    </source>
</evidence>
<dbReference type="InterPro" id="IPR017441">
    <property type="entry name" value="Protein_kinase_ATP_BS"/>
</dbReference>
<dbReference type="PANTHER" id="PTHR24056">
    <property type="entry name" value="CELL DIVISION PROTEIN KINASE"/>
    <property type="match status" value="1"/>
</dbReference>
<accession>A0A158Q5Z6</accession>
<evidence type="ECO:0000313" key="27">
    <source>
        <dbReference type="WBParaSite" id="DME_0000867301-mRNA-1"/>
    </source>
</evidence>
<keyword evidence="26" id="KW-1185">Reference proteome</keyword>
<evidence type="ECO:0000256" key="19">
    <source>
        <dbReference type="ARBA" id="ARBA00082704"/>
    </source>
</evidence>
<feature type="region of interest" description="Disordered" evidence="22">
    <location>
        <begin position="403"/>
        <end position="438"/>
    </location>
</feature>
<evidence type="ECO:0000259" key="23">
    <source>
        <dbReference type="PROSITE" id="PS50011"/>
    </source>
</evidence>
<keyword evidence="8" id="KW-0808">Transferase</keyword>
<dbReference type="InterPro" id="IPR050108">
    <property type="entry name" value="CDK"/>
</dbReference>
<evidence type="ECO:0000256" key="11">
    <source>
        <dbReference type="ARBA" id="ARBA00022840"/>
    </source>
</evidence>
<dbReference type="Proteomes" id="UP000038040">
    <property type="component" value="Unplaced"/>
</dbReference>
<reference evidence="24 26" key="2">
    <citation type="submission" date="2018-11" db="EMBL/GenBank/DDBJ databases">
        <authorList>
            <consortium name="Pathogen Informatics"/>
        </authorList>
    </citation>
    <scope>NUCLEOTIDE SEQUENCE [LARGE SCALE GENOMIC DNA]</scope>
</reference>
<evidence type="ECO:0000256" key="9">
    <source>
        <dbReference type="ARBA" id="ARBA00022741"/>
    </source>
</evidence>
<evidence type="ECO:0000256" key="13">
    <source>
        <dbReference type="ARBA" id="ARBA00039268"/>
    </source>
</evidence>
<feature type="binding site" evidence="21">
    <location>
        <position position="100"/>
    </location>
    <ligand>
        <name>ATP</name>
        <dbReference type="ChEBI" id="CHEBI:30616"/>
    </ligand>
</feature>
<dbReference type="FunFam" id="3.30.200.20:FF:000707">
    <property type="entry name" value="Cyclin dependent kinase 19"/>
    <property type="match status" value="1"/>
</dbReference>
<dbReference type="CDD" id="cd07842">
    <property type="entry name" value="STKc_CDK8_like"/>
    <property type="match status" value="1"/>
</dbReference>
<comment type="catalytic activity">
    <reaction evidence="16">
        <text>L-seryl-[protein] + ATP = O-phospho-L-seryl-[protein] + ADP + H(+)</text>
        <dbReference type="Rhea" id="RHEA:17989"/>
        <dbReference type="Rhea" id="RHEA-COMP:9863"/>
        <dbReference type="Rhea" id="RHEA-COMP:11604"/>
        <dbReference type="ChEBI" id="CHEBI:15378"/>
        <dbReference type="ChEBI" id="CHEBI:29999"/>
        <dbReference type="ChEBI" id="CHEBI:30616"/>
        <dbReference type="ChEBI" id="CHEBI:83421"/>
        <dbReference type="ChEBI" id="CHEBI:456216"/>
        <dbReference type="EC" id="2.7.11.22"/>
    </reaction>
</comment>
<evidence type="ECO:0000256" key="7">
    <source>
        <dbReference type="ARBA" id="ARBA00022527"/>
    </source>
</evidence>
<organism evidence="25 27">
    <name type="scientific">Dracunculus medinensis</name>
    <name type="common">Guinea worm</name>
    <dbReference type="NCBI Taxonomy" id="318479"/>
    <lineage>
        <taxon>Eukaryota</taxon>
        <taxon>Metazoa</taxon>
        <taxon>Ecdysozoa</taxon>
        <taxon>Nematoda</taxon>
        <taxon>Chromadorea</taxon>
        <taxon>Rhabditida</taxon>
        <taxon>Spirurina</taxon>
        <taxon>Dracunculoidea</taxon>
        <taxon>Dracunculidae</taxon>
        <taxon>Dracunculus</taxon>
    </lineage>
</organism>
<evidence type="ECO:0000256" key="6">
    <source>
        <dbReference type="ARBA" id="ARBA00012425"/>
    </source>
</evidence>
<comment type="subcellular location">
    <subcellularLocation>
        <location evidence="2">Nucleus</location>
    </subcellularLocation>
</comment>
<evidence type="ECO:0000256" key="20">
    <source>
        <dbReference type="ARBA" id="ARBA00083351"/>
    </source>
</evidence>
<dbReference type="WBParaSite" id="DME_0000867301-mRNA-1">
    <property type="protein sequence ID" value="DME_0000867301-mRNA-1"/>
    <property type="gene ID" value="DME_0000867301"/>
</dbReference>
<keyword evidence="9 21" id="KW-0547">Nucleotide-binding</keyword>
<dbReference type="GO" id="GO:0004693">
    <property type="term" value="F:cyclin-dependent protein serine/threonine kinase activity"/>
    <property type="evidence" value="ECO:0007669"/>
    <property type="project" value="UniProtKB-EC"/>
</dbReference>
<dbReference type="STRING" id="318479.A0A158Q5Z6"/>
<dbReference type="PROSITE" id="PS00107">
    <property type="entry name" value="PROTEIN_KINASE_ATP"/>
    <property type="match status" value="1"/>
</dbReference>
<comment type="catalytic activity">
    <reaction evidence="15">
        <text>L-threonyl-[protein] + ATP = O-phospho-L-threonyl-[protein] + ADP + H(+)</text>
        <dbReference type="Rhea" id="RHEA:46608"/>
        <dbReference type="Rhea" id="RHEA-COMP:11060"/>
        <dbReference type="Rhea" id="RHEA-COMP:11605"/>
        <dbReference type="ChEBI" id="CHEBI:15378"/>
        <dbReference type="ChEBI" id="CHEBI:30013"/>
        <dbReference type="ChEBI" id="CHEBI:30616"/>
        <dbReference type="ChEBI" id="CHEBI:61977"/>
        <dbReference type="ChEBI" id="CHEBI:456216"/>
        <dbReference type="EC" id="2.7.11.22"/>
    </reaction>
</comment>
<evidence type="ECO:0000256" key="10">
    <source>
        <dbReference type="ARBA" id="ARBA00022777"/>
    </source>
</evidence>
<dbReference type="Gene3D" id="3.30.200.20">
    <property type="entry name" value="Phosphorylase Kinase, domain 1"/>
    <property type="match status" value="1"/>
</dbReference>
<dbReference type="PROSITE" id="PS50011">
    <property type="entry name" value="PROTEIN_KINASE_DOM"/>
    <property type="match status" value="1"/>
</dbReference>
<evidence type="ECO:0000313" key="25">
    <source>
        <dbReference type="Proteomes" id="UP000038040"/>
    </source>
</evidence>
<evidence type="ECO:0000256" key="8">
    <source>
        <dbReference type="ARBA" id="ARBA00022679"/>
    </source>
</evidence>
<evidence type="ECO:0000256" key="1">
    <source>
        <dbReference type="ARBA" id="ARBA00001946"/>
    </source>
</evidence>
<dbReference type="PROSITE" id="PS00108">
    <property type="entry name" value="PROTEIN_KINASE_ST"/>
    <property type="match status" value="1"/>
</dbReference>
<evidence type="ECO:0000256" key="5">
    <source>
        <dbReference type="ARBA" id="ARBA00012409"/>
    </source>
</evidence>
<dbReference type="InterPro" id="IPR008271">
    <property type="entry name" value="Ser/Thr_kinase_AS"/>
</dbReference>
<dbReference type="PANTHER" id="PTHR24056:SF495">
    <property type="entry name" value="CYCLIN-DEPENDENT KINASE 8-RELATED"/>
    <property type="match status" value="1"/>
</dbReference>
<dbReference type="FunFam" id="1.10.510.10:FF:000088">
    <property type="entry name" value="cyclin-dependent kinase 8 isoform X1"/>
    <property type="match status" value="1"/>
</dbReference>
<sequence>MKNRKADGTPRTDAHTHTVYRSRSRFFVIWRIRRIYSLVCLLMIDYHFKEELIKTRERVEDLFSFEGSKVGRGTYGHVYKAQPRHPEQLPKNGAKEFALKLIEGQGFSMSACREIALLRELRHPNLIKLQRVFLTNERKVWLLLDYAEHDLWHIIKFHRAAKQKKQPVLVPKGMVKSLLYQILDGIHYLHSNWILHRDLKPANILVMGEGPGVERGRVKIADMGFARIFHSPLKPLAELDPVVVTFWYRAPELLLGARHYTKAIDIWAIGCIFAELLTSEPVFFCREEDIKASSPYHQDQLNRIFTVMGYPSESDWQDLKKMPEYQKLTQDFKRSNYANCTLQRYMDKHKIKADTRSFSLLQRLLTMDPIKRVTAQDAMDDPYFKEDPRPTADVFSGCDIPYPKREFLSDENDDKSSSASKTQAAPPPQQSQQAIPVHPQQQIMEPAAKKMRLQTNQMPPTQSQMEPMMNATGPLYGTSNAQEYPTVGSGPAVVNKGPMNFEQSQIVQPQHMNSTIPQIQYGQHQIINQTPTMYQQQPQMSMPQQQMTNSAQGQIQGRPMQIPAQSSMMPPSYQQQLMQPGIMGNQQMMAGPANTVMPQQNGMGGSGPLGGPQGQMTHQGPMMQQMRPQVQFVDQNGRVIPQSAGIMVGQSTQEIISQQGQYMMQQQQWPPMQPRYQ</sequence>
<dbReference type="Pfam" id="PF00069">
    <property type="entry name" value="Pkinase"/>
    <property type="match status" value="1"/>
</dbReference>
<name>A0A158Q5Z6_DRAME</name>
<evidence type="ECO:0000256" key="18">
    <source>
        <dbReference type="ARBA" id="ARBA00053807"/>
    </source>
</evidence>
<dbReference type="SMART" id="SM00220">
    <property type="entry name" value="S_TKc"/>
    <property type="match status" value="1"/>
</dbReference>
<feature type="compositionally biased region" description="Low complexity" evidence="22">
    <location>
        <begin position="417"/>
        <end position="436"/>
    </location>
</feature>
<gene>
    <name evidence="24" type="ORF">DME_LOCUS2588</name>
</gene>
<dbReference type="EC" id="2.7.11.22" evidence="6"/>
<comment type="catalytic activity">
    <reaction evidence="17">
        <text>[DNA-directed RNA polymerase] + ATP = phospho-[DNA-directed RNA polymerase] + ADP + H(+)</text>
        <dbReference type="Rhea" id="RHEA:10216"/>
        <dbReference type="Rhea" id="RHEA-COMP:11321"/>
        <dbReference type="Rhea" id="RHEA-COMP:11322"/>
        <dbReference type="ChEBI" id="CHEBI:15378"/>
        <dbReference type="ChEBI" id="CHEBI:30616"/>
        <dbReference type="ChEBI" id="CHEBI:43176"/>
        <dbReference type="ChEBI" id="CHEBI:68546"/>
        <dbReference type="ChEBI" id="CHEBI:456216"/>
        <dbReference type="EC" id="2.7.11.23"/>
    </reaction>
</comment>
<dbReference type="InterPro" id="IPR000719">
    <property type="entry name" value="Prot_kinase_dom"/>
</dbReference>
<evidence type="ECO:0000313" key="24">
    <source>
        <dbReference type="EMBL" id="VDN52615.1"/>
    </source>
</evidence>
<dbReference type="AlphaFoldDB" id="A0A158Q5Z6"/>
<comment type="function">
    <text evidence="18">Component of the Mediator complex, a coactivator involved in regulated gene transcription of nearly all RNA polymerase II-dependent genes. Mediator functions as a bridge to convey information from gene-specific regulatory proteins to the basal RNA polymerase II transcription machinery. Mediator is recruited to promoters by direct interactions with regulatory proteins and serves as a scaffold for the assembly of a functional pre-initiation complex with RNA polymerase II and the general transcription factors. Phosphorylates the CTD (C-terminal domain) of the large subunit of RNA polymerase II (RNAp II), which may inhibit the formation of a transcription initiation complex.</text>
</comment>
<dbReference type="OrthoDB" id="6284126at2759"/>
<keyword evidence="7" id="KW-0723">Serine/threonine-protein kinase</keyword>
<dbReference type="GO" id="GO:0005524">
    <property type="term" value="F:ATP binding"/>
    <property type="evidence" value="ECO:0007669"/>
    <property type="project" value="UniProtKB-UniRule"/>
</dbReference>
<dbReference type="Gene3D" id="1.10.510.10">
    <property type="entry name" value="Transferase(Phosphotransferase) domain 1"/>
    <property type="match status" value="1"/>
</dbReference>
<reference evidence="27" key="1">
    <citation type="submission" date="2016-04" db="UniProtKB">
        <authorList>
            <consortium name="WormBaseParasite"/>
        </authorList>
    </citation>
    <scope>IDENTIFICATION</scope>
</reference>
<evidence type="ECO:0000256" key="22">
    <source>
        <dbReference type="SAM" id="MobiDB-lite"/>
    </source>
</evidence>
<dbReference type="SUPFAM" id="SSF56112">
    <property type="entry name" value="Protein kinase-like (PK-like)"/>
    <property type="match status" value="1"/>
</dbReference>
<keyword evidence="12" id="KW-0539">Nucleus</keyword>
<feature type="domain" description="Protein kinase" evidence="23">
    <location>
        <begin position="64"/>
        <end position="384"/>
    </location>
</feature>
<dbReference type="GO" id="GO:0008353">
    <property type="term" value="F:RNA polymerase II CTD heptapeptide repeat kinase activity"/>
    <property type="evidence" value="ECO:0007669"/>
    <property type="project" value="UniProtKB-EC"/>
</dbReference>
<comment type="similarity">
    <text evidence="3">Belongs to the protein kinase superfamily. CMGC Ser/Thr protein kinase family. CDC2/CDKX subfamily.</text>
</comment>
<evidence type="ECO:0000256" key="14">
    <source>
        <dbReference type="ARBA" id="ARBA00041245"/>
    </source>
</evidence>
<dbReference type="EC" id="2.7.11.23" evidence="5"/>
<evidence type="ECO:0000256" key="16">
    <source>
        <dbReference type="ARBA" id="ARBA00048367"/>
    </source>
</evidence>
<comment type="cofactor">
    <cofactor evidence="1">
        <name>Mg(2+)</name>
        <dbReference type="ChEBI" id="CHEBI:18420"/>
    </cofactor>
</comment>